<organism evidence="2 3">
    <name type="scientific">Pedobacter steynii</name>
    <dbReference type="NCBI Taxonomy" id="430522"/>
    <lineage>
        <taxon>Bacteria</taxon>
        <taxon>Pseudomonadati</taxon>
        <taxon>Bacteroidota</taxon>
        <taxon>Sphingobacteriia</taxon>
        <taxon>Sphingobacteriales</taxon>
        <taxon>Sphingobacteriaceae</taxon>
        <taxon>Pedobacter</taxon>
    </lineage>
</organism>
<dbReference type="Proteomes" id="UP000183200">
    <property type="component" value="Unassembled WGS sequence"/>
</dbReference>
<protein>
    <submittedName>
        <fullName evidence="2">Uncharacterized protein</fullName>
    </submittedName>
</protein>
<name>A0A1H0MN24_9SPHI</name>
<evidence type="ECO:0000256" key="1">
    <source>
        <dbReference type="SAM" id="SignalP"/>
    </source>
</evidence>
<dbReference type="RefSeq" id="WP_074613153.1">
    <property type="nucleotide sequence ID" value="NZ_FNGY01000030.1"/>
</dbReference>
<feature type="chain" id="PRO_5010346922" evidence="1">
    <location>
        <begin position="19"/>
        <end position="124"/>
    </location>
</feature>
<sequence length="124" mass="14682">MRKLFIVLFLFFYIQSQAQTDQLQKIENDIKANAMEHKFDKQIIDLNNDQIDDYIYLYQCGEPKCIKVYLNINGILKEQIAEQCWSYRVFNINNRKILTLILGHCCGKAPMYRSGPLNLIQTER</sequence>
<evidence type="ECO:0000313" key="2">
    <source>
        <dbReference type="EMBL" id="SDO81838.1"/>
    </source>
</evidence>
<gene>
    <name evidence="2" type="ORF">SAMN05421820_1302</name>
</gene>
<accession>A0A1H0MN24</accession>
<keyword evidence="3" id="KW-1185">Reference proteome</keyword>
<reference evidence="3" key="1">
    <citation type="submission" date="2016-10" db="EMBL/GenBank/DDBJ databases">
        <authorList>
            <person name="Varghese N."/>
            <person name="Submissions S."/>
        </authorList>
    </citation>
    <scope>NUCLEOTIDE SEQUENCE [LARGE SCALE GENOMIC DNA]</scope>
    <source>
        <strain evidence="3">DSM 19110</strain>
    </source>
</reference>
<evidence type="ECO:0000313" key="3">
    <source>
        <dbReference type="Proteomes" id="UP000183200"/>
    </source>
</evidence>
<feature type="signal peptide" evidence="1">
    <location>
        <begin position="1"/>
        <end position="18"/>
    </location>
</feature>
<keyword evidence="1" id="KW-0732">Signal</keyword>
<proteinExistence type="predicted"/>
<dbReference type="AlphaFoldDB" id="A0A1H0MN24"/>
<dbReference type="OrthoDB" id="1450705at2"/>
<dbReference type="EMBL" id="FNGY01000030">
    <property type="protein sequence ID" value="SDO81838.1"/>
    <property type="molecule type" value="Genomic_DNA"/>
</dbReference>